<name>A0A1C7MLK6_GRIFR</name>
<feature type="signal peptide" evidence="1">
    <location>
        <begin position="1"/>
        <end position="31"/>
    </location>
</feature>
<evidence type="ECO:0000313" key="3">
    <source>
        <dbReference type="Proteomes" id="UP000092993"/>
    </source>
</evidence>
<feature type="chain" id="PRO_5008889205" evidence="1">
    <location>
        <begin position="32"/>
        <end position="98"/>
    </location>
</feature>
<keyword evidence="1" id="KW-0732">Signal</keyword>
<comment type="caution">
    <text evidence="2">The sequence shown here is derived from an EMBL/GenBank/DDBJ whole genome shotgun (WGS) entry which is preliminary data.</text>
</comment>
<evidence type="ECO:0000313" key="2">
    <source>
        <dbReference type="EMBL" id="OBZ77316.1"/>
    </source>
</evidence>
<dbReference type="AlphaFoldDB" id="A0A1C7MLK6"/>
<protein>
    <submittedName>
        <fullName evidence="2">Uncharacterized protein</fullName>
    </submittedName>
</protein>
<gene>
    <name evidence="2" type="ORF">A0H81_01873</name>
</gene>
<dbReference type="PROSITE" id="PS51257">
    <property type="entry name" value="PROKAR_LIPOPROTEIN"/>
    <property type="match status" value="1"/>
</dbReference>
<sequence length="98" mass="10473">MNRPRIHVITAPLQRLMLTAPFLLLGQTATASCSSEGILEHIYLKTLLPVAPVQLDAFAIGHATGAPESALRLRKEITIKGDGAGCDTQKRIELGIGD</sequence>
<proteinExistence type="predicted"/>
<accession>A0A1C7MLK6</accession>
<evidence type="ECO:0000256" key="1">
    <source>
        <dbReference type="SAM" id="SignalP"/>
    </source>
</evidence>
<reference evidence="2 3" key="1">
    <citation type="submission" date="2016-03" db="EMBL/GenBank/DDBJ databases">
        <title>Whole genome sequencing of Grifola frondosa 9006-11.</title>
        <authorList>
            <person name="Min B."/>
            <person name="Park H."/>
            <person name="Kim J.-G."/>
            <person name="Cho H."/>
            <person name="Oh Y.-L."/>
            <person name="Kong W.-S."/>
            <person name="Choi I.-G."/>
        </authorList>
    </citation>
    <scope>NUCLEOTIDE SEQUENCE [LARGE SCALE GENOMIC DNA]</scope>
    <source>
        <strain evidence="2 3">9006-11</strain>
    </source>
</reference>
<dbReference type="Proteomes" id="UP000092993">
    <property type="component" value="Unassembled WGS sequence"/>
</dbReference>
<keyword evidence="3" id="KW-1185">Reference proteome</keyword>
<dbReference type="EMBL" id="LUGG01000002">
    <property type="protein sequence ID" value="OBZ77316.1"/>
    <property type="molecule type" value="Genomic_DNA"/>
</dbReference>
<organism evidence="2 3">
    <name type="scientific">Grifola frondosa</name>
    <name type="common">Maitake</name>
    <name type="synonym">Polyporus frondosus</name>
    <dbReference type="NCBI Taxonomy" id="5627"/>
    <lineage>
        <taxon>Eukaryota</taxon>
        <taxon>Fungi</taxon>
        <taxon>Dikarya</taxon>
        <taxon>Basidiomycota</taxon>
        <taxon>Agaricomycotina</taxon>
        <taxon>Agaricomycetes</taxon>
        <taxon>Polyporales</taxon>
        <taxon>Grifolaceae</taxon>
        <taxon>Grifola</taxon>
    </lineage>
</organism>